<sequence>MSRSSVNPPSERSPGNPIIAATLLSAISPKSAPIAGHALSSSNNSCEIPEKSRTNAAFLPSSVCSPANGTRPTIAAEISKKSPYRSVRAPNTEFAKTIAFDSAQAICVPNAGRCPV</sequence>
<protein>
    <submittedName>
        <fullName evidence="1">Unannotated protein</fullName>
    </submittedName>
</protein>
<gene>
    <name evidence="1" type="ORF">UFOPK2982_00561</name>
</gene>
<evidence type="ECO:0000313" key="1">
    <source>
        <dbReference type="EMBL" id="CAB4790909.1"/>
    </source>
</evidence>
<accession>A0A6J6X396</accession>
<proteinExistence type="predicted"/>
<reference evidence="1" key="1">
    <citation type="submission" date="2020-05" db="EMBL/GenBank/DDBJ databases">
        <authorList>
            <person name="Chiriac C."/>
            <person name="Salcher M."/>
            <person name="Ghai R."/>
            <person name="Kavagutti S V."/>
        </authorList>
    </citation>
    <scope>NUCLEOTIDE SEQUENCE</scope>
</reference>
<dbReference type="AlphaFoldDB" id="A0A6J6X396"/>
<dbReference type="EMBL" id="CAFAAE010000065">
    <property type="protein sequence ID" value="CAB4790909.1"/>
    <property type="molecule type" value="Genomic_DNA"/>
</dbReference>
<name>A0A6J6X396_9ZZZZ</name>
<organism evidence="1">
    <name type="scientific">freshwater metagenome</name>
    <dbReference type="NCBI Taxonomy" id="449393"/>
    <lineage>
        <taxon>unclassified sequences</taxon>
        <taxon>metagenomes</taxon>
        <taxon>ecological metagenomes</taxon>
    </lineage>
</organism>